<gene>
    <name evidence="4" type="ORF">H0485_18060</name>
</gene>
<dbReference type="InterPro" id="IPR050109">
    <property type="entry name" value="HTH-type_TetR-like_transc_reg"/>
</dbReference>
<dbReference type="InterPro" id="IPR006311">
    <property type="entry name" value="TAT_signal"/>
</dbReference>
<keyword evidence="1 2" id="KW-0238">DNA-binding</keyword>
<dbReference type="PANTHER" id="PTHR30055:SF148">
    <property type="entry name" value="TETR-FAMILY TRANSCRIPTIONAL REGULATOR"/>
    <property type="match status" value="1"/>
</dbReference>
<evidence type="ECO:0000256" key="2">
    <source>
        <dbReference type="PROSITE-ProRule" id="PRU00335"/>
    </source>
</evidence>
<accession>A0ABS8CR80</accession>
<sequence>MDQPPNRPTTPAPRRRQPELVRRNLLEAAAALALEGGIGAVTVQAVARRAGVTKGGLFHHFADKDALISVLFDELLDAFNQAIEAALAEEPPAACGRFTRAYIRATLAPAPADSAALNAVLLLSAPARQRWSDWLRAALSRHRATDHGLQLEILRHSADGLWLADLWQVAPDLRQPAEALLAAMLPLTRLPPPSSDKVF</sequence>
<dbReference type="InterPro" id="IPR001647">
    <property type="entry name" value="HTH_TetR"/>
</dbReference>
<organism evidence="4 5">
    <name type="scientific">Pseudogemmobacter faecipullorum</name>
    <dbReference type="NCBI Taxonomy" id="2755041"/>
    <lineage>
        <taxon>Bacteria</taxon>
        <taxon>Pseudomonadati</taxon>
        <taxon>Pseudomonadota</taxon>
        <taxon>Alphaproteobacteria</taxon>
        <taxon>Rhodobacterales</taxon>
        <taxon>Paracoccaceae</taxon>
        <taxon>Pseudogemmobacter</taxon>
    </lineage>
</organism>
<evidence type="ECO:0000256" key="1">
    <source>
        <dbReference type="ARBA" id="ARBA00023125"/>
    </source>
</evidence>
<dbReference type="Pfam" id="PF17937">
    <property type="entry name" value="TetR_C_28"/>
    <property type="match status" value="1"/>
</dbReference>
<dbReference type="PANTHER" id="PTHR30055">
    <property type="entry name" value="HTH-TYPE TRANSCRIPTIONAL REGULATOR RUTR"/>
    <property type="match status" value="1"/>
</dbReference>
<feature type="domain" description="HTH tetR-type" evidence="3">
    <location>
        <begin position="19"/>
        <end position="79"/>
    </location>
</feature>
<dbReference type="RefSeq" id="WP_226937328.1">
    <property type="nucleotide sequence ID" value="NZ_JACDXX010000022.1"/>
</dbReference>
<proteinExistence type="predicted"/>
<dbReference type="InterPro" id="IPR036271">
    <property type="entry name" value="Tet_transcr_reg_TetR-rel_C_sf"/>
</dbReference>
<dbReference type="Gene3D" id="1.10.357.10">
    <property type="entry name" value="Tetracycline Repressor, domain 2"/>
    <property type="match status" value="1"/>
</dbReference>
<dbReference type="InterPro" id="IPR023772">
    <property type="entry name" value="DNA-bd_HTH_TetR-type_CS"/>
</dbReference>
<protein>
    <submittedName>
        <fullName evidence="4">TetR/AcrR family transcriptional regulator</fullName>
    </submittedName>
</protein>
<dbReference type="InterPro" id="IPR009057">
    <property type="entry name" value="Homeodomain-like_sf"/>
</dbReference>
<comment type="caution">
    <text evidence="4">The sequence shown here is derived from an EMBL/GenBank/DDBJ whole genome shotgun (WGS) entry which is preliminary data.</text>
</comment>
<evidence type="ECO:0000313" key="4">
    <source>
        <dbReference type="EMBL" id="MCB5411897.1"/>
    </source>
</evidence>
<feature type="DNA-binding region" description="H-T-H motif" evidence="2">
    <location>
        <begin position="42"/>
        <end position="61"/>
    </location>
</feature>
<dbReference type="PROSITE" id="PS50977">
    <property type="entry name" value="HTH_TETR_2"/>
    <property type="match status" value="1"/>
</dbReference>
<evidence type="ECO:0000259" key="3">
    <source>
        <dbReference type="PROSITE" id="PS50977"/>
    </source>
</evidence>
<dbReference type="EMBL" id="JACDXX010000022">
    <property type="protein sequence ID" value="MCB5411897.1"/>
    <property type="molecule type" value="Genomic_DNA"/>
</dbReference>
<evidence type="ECO:0000313" key="5">
    <source>
        <dbReference type="Proteomes" id="UP001198571"/>
    </source>
</evidence>
<dbReference type="Pfam" id="PF00440">
    <property type="entry name" value="TetR_N"/>
    <property type="match status" value="1"/>
</dbReference>
<name>A0ABS8CR80_9RHOB</name>
<dbReference type="Proteomes" id="UP001198571">
    <property type="component" value="Unassembled WGS sequence"/>
</dbReference>
<dbReference type="PRINTS" id="PR00455">
    <property type="entry name" value="HTHTETR"/>
</dbReference>
<keyword evidence="5" id="KW-1185">Reference proteome</keyword>
<dbReference type="InterPro" id="IPR041479">
    <property type="entry name" value="TetR_CgmR_C"/>
</dbReference>
<dbReference type="PROSITE" id="PS51318">
    <property type="entry name" value="TAT"/>
    <property type="match status" value="1"/>
</dbReference>
<dbReference type="SUPFAM" id="SSF48498">
    <property type="entry name" value="Tetracyclin repressor-like, C-terminal domain"/>
    <property type="match status" value="1"/>
</dbReference>
<reference evidence="4 5" key="1">
    <citation type="submission" date="2020-07" db="EMBL/GenBank/DDBJ databases">
        <title>Pseudogemmobacter sp. nov., isolated from poultry manure in Taiwan.</title>
        <authorList>
            <person name="Lin S.-Y."/>
            <person name="Tang Y.-S."/>
            <person name="Young C.-C."/>
        </authorList>
    </citation>
    <scope>NUCLEOTIDE SEQUENCE [LARGE SCALE GENOMIC DNA]</scope>
    <source>
        <strain evidence="4 5">CC-YST710</strain>
    </source>
</reference>
<dbReference type="SUPFAM" id="SSF46689">
    <property type="entry name" value="Homeodomain-like"/>
    <property type="match status" value="1"/>
</dbReference>
<dbReference type="PROSITE" id="PS01081">
    <property type="entry name" value="HTH_TETR_1"/>
    <property type="match status" value="1"/>
</dbReference>